<dbReference type="EMBL" id="JAACNH010000002">
    <property type="protein sequence ID" value="KAG8452011.1"/>
    <property type="molecule type" value="Genomic_DNA"/>
</dbReference>
<protein>
    <submittedName>
        <fullName evidence="1">Uncharacterized protein</fullName>
    </submittedName>
</protein>
<gene>
    <name evidence="1" type="ORF">GDO86_003986</name>
</gene>
<sequence length="91" mass="11206">MCIQEIFRTSQCMWSFNTSWSAPDRKQVYFLEKYLLYNKIGYHRFIFSLCKKKEKRKNKTKRVPSLCQWCNPHLSKHCTYNKENRFNNITK</sequence>
<dbReference type="Proteomes" id="UP000812440">
    <property type="component" value="Chromosome 2"/>
</dbReference>
<organism evidence="1 2">
    <name type="scientific">Hymenochirus boettgeri</name>
    <name type="common">Congo dwarf clawed frog</name>
    <dbReference type="NCBI Taxonomy" id="247094"/>
    <lineage>
        <taxon>Eukaryota</taxon>
        <taxon>Metazoa</taxon>
        <taxon>Chordata</taxon>
        <taxon>Craniata</taxon>
        <taxon>Vertebrata</taxon>
        <taxon>Euteleostomi</taxon>
        <taxon>Amphibia</taxon>
        <taxon>Batrachia</taxon>
        <taxon>Anura</taxon>
        <taxon>Pipoidea</taxon>
        <taxon>Pipidae</taxon>
        <taxon>Pipinae</taxon>
        <taxon>Hymenochirus</taxon>
    </lineage>
</organism>
<comment type="caution">
    <text evidence="1">The sequence shown here is derived from an EMBL/GenBank/DDBJ whole genome shotgun (WGS) entry which is preliminary data.</text>
</comment>
<evidence type="ECO:0000313" key="1">
    <source>
        <dbReference type="EMBL" id="KAG8452011.1"/>
    </source>
</evidence>
<keyword evidence="2" id="KW-1185">Reference proteome</keyword>
<evidence type="ECO:0000313" key="2">
    <source>
        <dbReference type="Proteomes" id="UP000812440"/>
    </source>
</evidence>
<accession>A0A8T2KBM2</accession>
<reference evidence="1" key="1">
    <citation type="thesis" date="2020" institute="ProQuest LLC" country="789 East Eisenhower Parkway, Ann Arbor, MI, USA">
        <title>Comparative Genomics and Chromosome Evolution.</title>
        <authorList>
            <person name="Mudd A.B."/>
        </authorList>
    </citation>
    <scope>NUCLEOTIDE SEQUENCE</scope>
    <source>
        <strain evidence="1">Female2</strain>
        <tissue evidence="1">Blood</tissue>
    </source>
</reference>
<proteinExistence type="predicted"/>
<name>A0A8T2KBM2_9PIPI</name>
<dbReference type="AlphaFoldDB" id="A0A8T2KBM2"/>